<sequence>MNKTMKYIACLGVILLSLSFHGCSEETLDTPASKGTALNLYVGSTTGATTRLGELTNPSQINDLVDNKNHIGLYVYYQDDYSANNLTKPYIRNLECKISGSQLVPVDGSSIYIYDRMTIVAFYPYNKDFVHDFAVQSDETEYPITESNYENQTYIPYRAQANVNPTNAYYVALELVPQQTFKVEVVLVANNPASFPKTTDTSYKNGDIKLLPSIDPYSTTYTSGVDRREYWVDRMDNFVPDGGGKYVRRYNAYIWKSTLNSKHHDGKNHDDNKIEKGDLLFQSDELTLIVPETLDFGQRIVYRYGYNMDSGEIFIPTSENLVYDAKTLQATASGGGGGYQVCDIDLAAGGITNWVSPKYYMGTYDGGGHAIKNLVINTAPTSNNTDQTGKQGFGLFGSVIGEATLKNINLVSPSITVDFTNTALKDTCYVGGLCGIVNPAIPEDIIKQLITIDVPPEVSGAIREALMEERMQNYANTTSTIRGCKVSDPHIVVDGENVIAGGLCGEAGNQKNLASIKDSYVSQSVSSTAIISVNADTEEVKSKYSNASVGSFCGLLSAGTITNSYSAMTTTHVTGFVRTVTPGTGNNPPTIGSKQIANGFCNITTGSSASIANAYTEIPNSTTNGVTSFVSGWPSWPLFEGDPTSNGKSKWPALSWNNSWADVGAAPTTYPTLIWEHPLYIENK</sequence>
<feature type="signal peptide" evidence="1">
    <location>
        <begin position="1"/>
        <end position="22"/>
    </location>
</feature>
<feature type="chain" id="PRO_5032382162" description="LruC domain-containing protein" evidence="1">
    <location>
        <begin position="23"/>
        <end position="684"/>
    </location>
</feature>
<dbReference type="Gene3D" id="2.160.20.110">
    <property type="match status" value="1"/>
</dbReference>
<reference evidence="2" key="1">
    <citation type="submission" date="2020-08" db="EMBL/GenBank/DDBJ databases">
        <title>Genomic Encyclopedia of Type Strains, Phase IV (KMG-IV): sequencing the most valuable type-strain genomes for metagenomic binning, comparative biology and taxonomic classification.</title>
        <authorList>
            <person name="Goeker M."/>
        </authorList>
    </citation>
    <scope>NUCLEOTIDE SEQUENCE [LARGE SCALE GENOMIC DNA]</scope>
    <source>
        <strain evidence="2">DSM 105720</strain>
    </source>
</reference>
<dbReference type="Proteomes" id="UP000560658">
    <property type="component" value="Unassembled WGS sequence"/>
</dbReference>
<dbReference type="RefSeq" id="WP_044163860.1">
    <property type="nucleotide sequence ID" value="NZ_JACIER010000001.1"/>
</dbReference>
<gene>
    <name evidence="2" type="ORF">GGR06_000151</name>
</gene>
<proteinExistence type="predicted"/>
<evidence type="ECO:0000256" key="1">
    <source>
        <dbReference type="SAM" id="SignalP"/>
    </source>
</evidence>
<keyword evidence="1" id="KW-0732">Signal</keyword>
<evidence type="ECO:0000313" key="3">
    <source>
        <dbReference type="Proteomes" id="UP000560658"/>
    </source>
</evidence>
<organism evidence="2 3">
    <name type="scientific">Bacteroides reticulotermitis</name>
    <dbReference type="NCBI Taxonomy" id="1133319"/>
    <lineage>
        <taxon>Bacteria</taxon>
        <taxon>Pseudomonadati</taxon>
        <taxon>Bacteroidota</taxon>
        <taxon>Bacteroidia</taxon>
        <taxon>Bacteroidales</taxon>
        <taxon>Bacteroidaceae</taxon>
        <taxon>Bacteroides</taxon>
    </lineage>
</organism>
<dbReference type="EMBL" id="JACIER010000001">
    <property type="protein sequence ID" value="MBB4042392.1"/>
    <property type="molecule type" value="Genomic_DNA"/>
</dbReference>
<comment type="caution">
    <text evidence="2">The sequence shown here is derived from an EMBL/GenBank/DDBJ whole genome shotgun (WGS) entry which is preliminary data.</text>
</comment>
<dbReference type="AlphaFoldDB" id="A0A840D1L5"/>
<evidence type="ECO:0008006" key="4">
    <source>
        <dbReference type="Google" id="ProtNLM"/>
    </source>
</evidence>
<accession>A0A840D1L5</accession>
<protein>
    <recommendedName>
        <fullName evidence="4">LruC domain-containing protein</fullName>
    </recommendedName>
</protein>
<evidence type="ECO:0000313" key="2">
    <source>
        <dbReference type="EMBL" id="MBB4042392.1"/>
    </source>
</evidence>
<keyword evidence="3" id="KW-1185">Reference proteome</keyword>
<name>A0A840D1L5_9BACE</name>
<dbReference type="CDD" id="cd13120">
    <property type="entry name" value="BF2867_like_N"/>
    <property type="match status" value="1"/>
</dbReference>